<keyword evidence="4" id="KW-0285">Flavoprotein</keyword>
<dbReference type="Pfam" id="PF07992">
    <property type="entry name" value="Pyr_redox_2"/>
    <property type="match status" value="1"/>
</dbReference>
<sequence>MEDLKMLFSPLKLRHLTVKNRIAVTAHATGMNPTGHPSDQFIAYNAEKAKNGVGLLITMGSASVHPTAPNTDWGGINNWDESIVPDLKKMSEAIKPHDTVLIAQISHKGRRSSRDVTWLPIYAPSDIPEDVHQDMPHVIQPEEIDWLVDAYAQAALRLKKGGFDGAEISAAHGHLIDAFWSPISNTRTDEYGGSLENRMRFGMKVIDAVRDAVGDDFIVGLRMTGDELIEDGLTNEGLQEIAMRVAETDKIDYLNVIGSVGTTEYHQALTVPSMNYPLGVFSGLAGAIRSYLHDAGYDIPVLGSGRIVHPQQAEQVLEEGQADFVGMNRALIADEEMPKKTEEGRMDDIRLCMGANEGCIARIYAGKTMTCVQNPVIGREEELASWAPADKQKNFVIVGGGPAGLETARMAALRGHQVTLMEKDDQLGGQIRLAASTPNRDSYATSVEWLEGQARKLGVDIQTGKEATVDNVLELNPDAVVVATGSEGREPVHLPGGDDPIVVTAREVLEGTADVGDQVLFVDDNHHQEGLSTAEVLAEQGHEVTVISAAWFAGNEVDMTMRPDLYARLDNLGVTIQPLTKVKEIQPDGIALVEHYQSHREWEMGPFDSIVYAAKGVANDELRHQLKEKVAELHYIGDAFAARGLHDAVLEGTRVARQV</sequence>
<accession>A0A7T7CCR4</accession>
<keyword evidence="13" id="KW-1185">Reference proteome</keyword>
<evidence type="ECO:0000259" key="10">
    <source>
        <dbReference type="Pfam" id="PF00724"/>
    </source>
</evidence>
<proteinExistence type="inferred from homology"/>
<dbReference type="AlphaFoldDB" id="A0A7T7CCR4"/>
<dbReference type="GO" id="GO:0010181">
    <property type="term" value="F:FMN binding"/>
    <property type="evidence" value="ECO:0007669"/>
    <property type="project" value="InterPro"/>
</dbReference>
<evidence type="ECO:0000256" key="9">
    <source>
        <dbReference type="ARBA" id="ARBA00023014"/>
    </source>
</evidence>
<evidence type="ECO:0000256" key="2">
    <source>
        <dbReference type="ARBA" id="ARBA00001966"/>
    </source>
</evidence>
<dbReference type="InterPro" id="IPR001155">
    <property type="entry name" value="OxRdtase_FMN_N"/>
</dbReference>
<evidence type="ECO:0000259" key="11">
    <source>
        <dbReference type="Pfam" id="PF07992"/>
    </source>
</evidence>
<dbReference type="RefSeq" id="WP_200124359.1">
    <property type="nucleotide sequence ID" value="NZ_CP054705.1"/>
</dbReference>
<name>A0A7T7CCR4_9BACI</name>
<feature type="domain" description="FAD/NAD(P)-binding" evidence="11">
    <location>
        <begin position="394"/>
        <end position="626"/>
    </location>
</feature>
<comment type="similarity">
    <text evidence="3">In the N-terminal section; belongs to the NADH:flavin oxidoreductase/NADH oxidase family.</text>
</comment>
<dbReference type="Pfam" id="PF00724">
    <property type="entry name" value="Oxidored_FMN"/>
    <property type="match status" value="1"/>
</dbReference>
<keyword evidence="7" id="KW-0560">Oxidoreductase</keyword>
<dbReference type="GO" id="GO:0046872">
    <property type="term" value="F:metal ion binding"/>
    <property type="evidence" value="ECO:0007669"/>
    <property type="project" value="UniProtKB-KW"/>
</dbReference>
<dbReference type="KEGG" id="scia:HUG15_17755"/>
<dbReference type="Proteomes" id="UP000595823">
    <property type="component" value="Chromosome"/>
</dbReference>
<dbReference type="Gene3D" id="3.20.20.70">
    <property type="entry name" value="Aldolase class I"/>
    <property type="match status" value="1"/>
</dbReference>
<evidence type="ECO:0000256" key="8">
    <source>
        <dbReference type="ARBA" id="ARBA00023004"/>
    </source>
</evidence>
<dbReference type="GO" id="GO:0016491">
    <property type="term" value="F:oxidoreductase activity"/>
    <property type="evidence" value="ECO:0007669"/>
    <property type="project" value="UniProtKB-KW"/>
</dbReference>
<gene>
    <name evidence="12" type="ORF">HUG15_17755</name>
</gene>
<evidence type="ECO:0000256" key="1">
    <source>
        <dbReference type="ARBA" id="ARBA00001917"/>
    </source>
</evidence>
<dbReference type="PANTHER" id="PTHR42917">
    <property type="entry name" value="2,4-DIENOYL-COA REDUCTASE"/>
    <property type="match status" value="1"/>
</dbReference>
<comment type="cofactor">
    <cofactor evidence="2">
        <name>[4Fe-4S] cluster</name>
        <dbReference type="ChEBI" id="CHEBI:49883"/>
    </cofactor>
</comment>
<reference evidence="12 13" key="1">
    <citation type="submission" date="2020-06" db="EMBL/GenBank/DDBJ databases">
        <title>Genomic analysis of Salicibibacter sp. NKC5-3.</title>
        <authorList>
            <person name="Oh Y.J."/>
        </authorList>
    </citation>
    <scope>NUCLEOTIDE SEQUENCE [LARGE SCALE GENOMIC DNA]</scope>
    <source>
        <strain evidence="12 13">NKC5-3</strain>
    </source>
</reference>
<evidence type="ECO:0000313" key="13">
    <source>
        <dbReference type="Proteomes" id="UP000595823"/>
    </source>
</evidence>
<dbReference type="InterPro" id="IPR013785">
    <property type="entry name" value="Aldolase_TIM"/>
</dbReference>
<keyword evidence="5" id="KW-0288">FMN</keyword>
<organism evidence="12 13">
    <name type="scientific">Salicibibacter cibarius</name>
    <dbReference type="NCBI Taxonomy" id="2743000"/>
    <lineage>
        <taxon>Bacteria</taxon>
        <taxon>Bacillati</taxon>
        <taxon>Bacillota</taxon>
        <taxon>Bacilli</taxon>
        <taxon>Bacillales</taxon>
        <taxon>Bacillaceae</taxon>
        <taxon>Salicibibacter</taxon>
    </lineage>
</organism>
<dbReference type="SUPFAM" id="SSF51395">
    <property type="entry name" value="FMN-linked oxidoreductases"/>
    <property type="match status" value="1"/>
</dbReference>
<dbReference type="GO" id="GO:0051536">
    <property type="term" value="F:iron-sulfur cluster binding"/>
    <property type="evidence" value="ECO:0007669"/>
    <property type="project" value="UniProtKB-KW"/>
</dbReference>
<dbReference type="EMBL" id="CP054705">
    <property type="protein sequence ID" value="QQK77237.1"/>
    <property type="molecule type" value="Genomic_DNA"/>
</dbReference>
<evidence type="ECO:0000256" key="3">
    <source>
        <dbReference type="ARBA" id="ARBA00011048"/>
    </source>
</evidence>
<dbReference type="InterPro" id="IPR051793">
    <property type="entry name" value="NADH:flavin_oxidoreductase"/>
</dbReference>
<dbReference type="Gene3D" id="3.50.50.60">
    <property type="entry name" value="FAD/NAD(P)-binding domain"/>
    <property type="match status" value="1"/>
</dbReference>
<dbReference type="CDD" id="cd04734">
    <property type="entry name" value="OYE_like_3_FMN"/>
    <property type="match status" value="1"/>
</dbReference>
<keyword evidence="8" id="KW-0408">Iron</keyword>
<keyword evidence="9" id="KW-0411">Iron-sulfur</keyword>
<evidence type="ECO:0000256" key="5">
    <source>
        <dbReference type="ARBA" id="ARBA00022643"/>
    </source>
</evidence>
<evidence type="ECO:0000313" key="12">
    <source>
        <dbReference type="EMBL" id="QQK77237.1"/>
    </source>
</evidence>
<comment type="cofactor">
    <cofactor evidence="1">
        <name>FMN</name>
        <dbReference type="ChEBI" id="CHEBI:58210"/>
    </cofactor>
</comment>
<protein>
    <submittedName>
        <fullName evidence="12">FAD-dependent oxidoreductase</fullName>
    </submittedName>
</protein>
<dbReference type="InterPro" id="IPR023753">
    <property type="entry name" value="FAD/NAD-binding_dom"/>
</dbReference>
<evidence type="ECO:0000256" key="4">
    <source>
        <dbReference type="ARBA" id="ARBA00022630"/>
    </source>
</evidence>
<dbReference type="InterPro" id="IPR036188">
    <property type="entry name" value="FAD/NAD-bd_sf"/>
</dbReference>
<evidence type="ECO:0000256" key="6">
    <source>
        <dbReference type="ARBA" id="ARBA00022723"/>
    </source>
</evidence>
<dbReference type="PANTHER" id="PTHR42917:SF2">
    <property type="entry name" value="2,4-DIENOYL-COA REDUCTASE [(2E)-ENOYL-COA-PRODUCING]"/>
    <property type="match status" value="1"/>
</dbReference>
<feature type="domain" description="NADH:flavin oxidoreductase/NADH oxidase N-terminal" evidence="10">
    <location>
        <begin position="7"/>
        <end position="347"/>
    </location>
</feature>
<keyword evidence="6" id="KW-0479">Metal-binding</keyword>
<dbReference type="SUPFAM" id="SSF51905">
    <property type="entry name" value="FAD/NAD(P)-binding domain"/>
    <property type="match status" value="1"/>
</dbReference>
<evidence type="ECO:0000256" key="7">
    <source>
        <dbReference type="ARBA" id="ARBA00023002"/>
    </source>
</evidence>
<dbReference type="Gene3D" id="3.40.50.720">
    <property type="entry name" value="NAD(P)-binding Rossmann-like Domain"/>
    <property type="match status" value="1"/>
</dbReference>